<evidence type="ECO:0000256" key="6">
    <source>
        <dbReference type="ARBA" id="ARBA00023136"/>
    </source>
</evidence>
<reference evidence="9" key="1">
    <citation type="journal article" date="2019" name="Int. J. Syst. Evol. Microbiol.">
        <title>The Global Catalogue of Microorganisms (GCM) 10K type strain sequencing project: providing services to taxonomists for standard genome sequencing and annotation.</title>
        <authorList>
            <consortium name="The Broad Institute Genomics Platform"/>
            <consortium name="The Broad Institute Genome Sequencing Center for Infectious Disease"/>
            <person name="Wu L."/>
            <person name="Ma J."/>
        </authorList>
    </citation>
    <scope>NUCLEOTIDE SEQUENCE [LARGE SCALE GENOMIC DNA]</scope>
    <source>
        <strain evidence="9">CGMCC 1.8985</strain>
    </source>
</reference>
<feature type="transmembrane region" description="Helical" evidence="7">
    <location>
        <begin position="314"/>
        <end position="331"/>
    </location>
</feature>
<feature type="transmembrane region" description="Helical" evidence="7">
    <location>
        <begin position="111"/>
        <end position="135"/>
    </location>
</feature>
<keyword evidence="6 7" id="KW-0472">Membrane</keyword>
<gene>
    <name evidence="8" type="primary">rfb303</name>
    <name evidence="8" type="ORF">GCM10011394_14710</name>
</gene>
<keyword evidence="3" id="KW-0808">Transferase</keyword>
<keyword evidence="4 7" id="KW-0812">Transmembrane</keyword>
<feature type="transmembrane region" description="Helical" evidence="7">
    <location>
        <begin position="82"/>
        <end position="99"/>
    </location>
</feature>
<feature type="transmembrane region" description="Helical" evidence="7">
    <location>
        <begin position="12"/>
        <end position="30"/>
    </location>
</feature>
<accession>A0ABQ2EF72</accession>
<name>A0ABQ2EF72_9GAMM</name>
<sequence>MSLVAAIDWIRVLPWLAVVAAMAATGAWLARRHALRHGLLDQPGERRSHAVPTPRGGGIGIAVAWAMACIASGLAGVLPGPLALAAVCGVVLVGSAGYVDDHRPLSPWWRLAAHVAAGAALAAGLVAAGAAPWLAPLALVGAPVMVNVWNFMDGIDGLATTQAALAALAFALLAASPLAALPALALAAACLGFLPFNFPRARIFLGDVGSGVLGFALTVLAALLVLEGGALGGPGLLPVLFLPVSAFLIDAALTLGGRIVRRERWWTAHVGHAYQRLAAGIGSHVPVTAAYGVWTLAAIALACAANGQGLTARMAAAGSCGAVGALAWRIITSHWPLPDRKCP</sequence>
<dbReference type="InterPro" id="IPR000715">
    <property type="entry name" value="Glycosyl_transferase_4"/>
</dbReference>
<evidence type="ECO:0000256" key="7">
    <source>
        <dbReference type="SAM" id="Phobius"/>
    </source>
</evidence>
<evidence type="ECO:0000256" key="3">
    <source>
        <dbReference type="ARBA" id="ARBA00022679"/>
    </source>
</evidence>
<evidence type="ECO:0000256" key="4">
    <source>
        <dbReference type="ARBA" id="ARBA00022692"/>
    </source>
</evidence>
<dbReference type="PANTHER" id="PTHR22926:SF3">
    <property type="entry name" value="UNDECAPRENYL-PHOSPHATE ALPHA-N-ACETYLGLUCOSAMINYL 1-PHOSPHATE TRANSFERASE"/>
    <property type="match status" value="1"/>
</dbReference>
<protein>
    <submittedName>
        <fullName evidence="8">LPS biosynthesis protein</fullName>
    </submittedName>
</protein>
<evidence type="ECO:0000313" key="9">
    <source>
        <dbReference type="Proteomes" id="UP000599009"/>
    </source>
</evidence>
<feature type="transmembrane region" description="Helical" evidence="7">
    <location>
        <begin position="277"/>
        <end position="302"/>
    </location>
</feature>
<keyword evidence="9" id="KW-1185">Reference proteome</keyword>
<comment type="subcellular location">
    <subcellularLocation>
        <location evidence="1">Cell membrane</location>
        <topology evidence="1">Multi-pass membrane protein</topology>
    </subcellularLocation>
</comment>
<dbReference type="PANTHER" id="PTHR22926">
    <property type="entry name" value="PHOSPHO-N-ACETYLMURAMOYL-PENTAPEPTIDE-TRANSFERASE"/>
    <property type="match status" value="1"/>
</dbReference>
<keyword evidence="2" id="KW-1003">Cell membrane</keyword>
<evidence type="ECO:0000256" key="5">
    <source>
        <dbReference type="ARBA" id="ARBA00022989"/>
    </source>
</evidence>
<feature type="transmembrane region" description="Helical" evidence="7">
    <location>
        <begin position="163"/>
        <end position="196"/>
    </location>
</feature>
<dbReference type="Proteomes" id="UP000599009">
    <property type="component" value="Unassembled WGS sequence"/>
</dbReference>
<comment type="caution">
    <text evidence="8">The sequence shown here is derived from an EMBL/GenBank/DDBJ whole genome shotgun (WGS) entry which is preliminary data.</text>
</comment>
<organism evidence="8 9">
    <name type="scientific">Luteimonas terricola</name>
    <dbReference type="NCBI Taxonomy" id="645597"/>
    <lineage>
        <taxon>Bacteria</taxon>
        <taxon>Pseudomonadati</taxon>
        <taxon>Pseudomonadota</taxon>
        <taxon>Gammaproteobacteria</taxon>
        <taxon>Lysobacterales</taxon>
        <taxon>Lysobacteraceae</taxon>
        <taxon>Luteimonas</taxon>
    </lineage>
</organism>
<keyword evidence="5 7" id="KW-1133">Transmembrane helix</keyword>
<evidence type="ECO:0000256" key="1">
    <source>
        <dbReference type="ARBA" id="ARBA00004651"/>
    </source>
</evidence>
<feature type="transmembrane region" description="Helical" evidence="7">
    <location>
        <begin position="56"/>
        <end position="76"/>
    </location>
</feature>
<feature type="transmembrane region" description="Helical" evidence="7">
    <location>
        <begin position="236"/>
        <end position="256"/>
    </location>
</feature>
<dbReference type="EMBL" id="BMME01000001">
    <property type="protein sequence ID" value="GGK06568.1"/>
    <property type="molecule type" value="Genomic_DNA"/>
</dbReference>
<proteinExistence type="predicted"/>
<feature type="transmembrane region" description="Helical" evidence="7">
    <location>
        <begin position="203"/>
        <end position="224"/>
    </location>
</feature>
<evidence type="ECO:0000313" key="8">
    <source>
        <dbReference type="EMBL" id="GGK06568.1"/>
    </source>
</evidence>
<evidence type="ECO:0000256" key="2">
    <source>
        <dbReference type="ARBA" id="ARBA00022475"/>
    </source>
</evidence>
<dbReference type="Pfam" id="PF00953">
    <property type="entry name" value="Glycos_transf_4"/>
    <property type="match status" value="1"/>
</dbReference>